<sequence>MNCTYQEKKTIADICAFVKDINEQIFGVILEIFRKEKVQDCTTQRIISKYLYNLFCGWKSKKIEQLIFQGVNLEQVENEQKWYDVSKEKISDVLKKQNIM</sequence>
<gene>
    <name evidence="1" type="ORF">PPENT_87.1.T1140184</name>
</gene>
<dbReference type="AlphaFoldDB" id="A0A8S1X466"/>
<dbReference type="OrthoDB" id="312284at2759"/>
<evidence type="ECO:0000313" key="1">
    <source>
        <dbReference type="EMBL" id="CAD8197228.1"/>
    </source>
</evidence>
<dbReference type="Proteomes" id="UP000689195">
    <property type="component" value="Unassembled WGS sequence"/>
</dbReference>
<protein>
    <submittedName>
        <fullName evidence="1">Uncharacterized protein</fullName>
    </submittedName>
</protein>
<dbReference type="EMBL" id="CAJJDO010000114">
    <property type="protein sequence ID" value="CAD8197228.1"/>
    <property type="molecule type" value="Genomic_DNA"/>
</dbReference>
<accession>A0A8S1X466</accession>
<evidence type="ECO:0000313" key="2">
    <source>
        <dbReference type="Proteomes" id="UP000689195"/>
    </source>
</evidence>
<reference evidence="1" key="1">
    <citation type="submission" date="2021-01" db="EMBL/GenBank/DDBJ databases">
        <authorList>
            <consortium name="Genoscope - CEA"/>
            <person name="William W."/>
        </authorList>
    </citation>
    <scope>NUCLEOTIDE SEQUENCE</scope>
</reference>
<keyword evidence="2" id="KW-1185">Reference proteome</keyword>
<name>A0A8S1X466_9CILI</name>
<comment type="caution">
    <text evidence="1">The sequence shown here is derived from an EMBL/GenBank/DDBJ whole genome shotgun (WGS) entry which is preliminary data.</text>
</comment>
<proteinExistence type="predicted"/>
<organism evidence="1 2">
    <name type="scientific">Paramecium pentaurelia</name>
    <dbReference type="NCBI Taxonomy" id="43138"/>
    <lineage>
        <taxon>Eukaryota</taxon>
        <taxon>Sar</taxon>
        <taxon>Alveolata</taxon>
        <taxon>Ciliophora</taxon>
        <taxon>Intramacronucleata</taxon>
        <taxon>Oligohymenophorea</taxon>
        <taxon>Peniculida</taxon>
        <taxon>Parameciidae</taxon>
        <taxon>Paramecium</taxon>
    </lineage>
</organism>